<protein>
    <submittedName>
        <fullName evidence="1">Uncharacterized protein</fullName>
    </submittedName>
</protein>
<keyword evidence="2" id="KW-1185">Reference proteome</keyword>
<evidence type="ECO:0000313" key="1">
    <source>
        <dbReference type="EMBL" id="GGY97835.1"/>
    </source>
</evidence>
<accession>A0A918PCD6</accession>
<dbReference type="Proteomes" id="UP000622166">
    <property type="component" value="Unassembled WGS sequence"/>
</dbReference>
<reference evidence="1" key="2">
    <citation type="submission" date="2020-09" db="EMBL/GenBank/DDBJ databases">
        <authorList>
            <person name="Sun Q."/>
            <person name="Ohkuma M."/>
        </authorList>
    </citation>
    <scope>NUCLEOTIDE SEQUENCE</scope>
    <source>
        <strain evidence="1">JCM 4815</strain>
    </source>
</reference>
<dbReference type="RefSeq" id="WP_189856654.1">
    <property type="nucleotide sequence ID" value="NZ_BMVW01000002.1"/>
</dbReference>
<proteinExistence type="predicted"/>
<evidence type="ECO:0000313" key="2">
    <source>
        <dbReference type="Proteomes" id="UP000622166"/>
    </source>
</evidence>
<dbReference type="EMBL" id="BMVW01000002">
    <property type="protein sequence ID" value="GGY97835.1"/>
    <property type="molecule type" value="Genomic_DNA"/>
</dbReference>
<reference evidence="1" key="1">
    <citation type="journal article" date="2014" name="Int. J. Syst. Evol. Microbiol.">
        <title>Complete genome sequence of Corynebacterium casei LMG S-19264T (=DSM 44701T), isolated from a smear-ripened cheese.</title>
        <authorList>
            <consortium name="US DOE Joint Genome Institute (JGI-PGF)"/>
            <person name="Walter F."/>
            <person name="Albersmeier A."/>
            <person name="Kalinowski J."/>
            <person name="Ruckert C."/>
        </authorList>
    </citation>
    <scope>NUCLEOTIDE SEQUENCE</scope>
    <source>
        <strain evidence="1">JCM 4815</strain>
    </source>
</reference>
<comment type="caution">
    <text evidence="1">The sequence shown here is derived from an EMBL/GenBank/DDBJ whole genome shotgun (WGS) entry which is preliminary data.</text>
</comment>
<organism evidence="1 2">
    <name type="scientific">Streptomyces poonensis</name>
    <dbReference type="NCBI Taxonomy" id="68255"/>
    <lineage>
        <taxon>Bacteria</taxon>
        <taxon>Bacillati</taxon>
        <taxon>Actinomycetota</taxon>
        <taxon>Actinomycetes</taxon>
        <taxon>Kitasatosporales</taxon>
        <taxon>Streptomycetaceae</taxon>
        <taxon>Streptomyces</taxon>
    </lineage>
</organism>
<gene>
    <name evidence="1" type="ORF">GCM10010365_15450</name>
</gene>
<name>A0A918PCD6_9ACTN</name>
<sequence>MSDGIEWIHEALNGWGFQLVALKDAGVEELAVMLGAEPGTVMAAPAFNALVAAAGSTVRLPDLARLGTCGGWAFAFETGGGVFRLDRDHLSHLWEGRTYVRVSDTMMDPPTLHAVVDGAWDWRYFDGVVHEQVRADHPLTARMTAEIGLGGAVPDPDFPDDPDEWALYVPAMADVYRLFGEHYGLTLPRLAIGEPYHYGNTELYGVFTAPRTLPDGRPNPKYESVPRP</sequence>
<dbReference type="AlphaFoldDB" id="A0A918PCD6"/>